<dbReference type="GO" id="GO:0048029">
    <property type="term" value="F:monosaccharide binding"/>
    <property type="evidence" value="ECO:0007669"/>
    <property type="project" value="InterPro"/>
</dbReference>
<evidence type="ECO:0000256" key="3">
    <source>
        <dbReference type="ARBA" id="ARBA00023235"/>
    </source>
</evidence>
<dbReference type="EMBL" id="OMOD01000025">
    <property type="protein sequence ID" value="SPF34198.1"/>
    <property type="molecule type" value="Genomic_DNA"/>
</dbReference>
<feature type="signal peptide" evidence="4">
    <location>
        <begin position="1"/>
        <end position="24"/>
    </location>
</feature>
<keyword evidence="3" id="KW-0413">Isomerase</keyword>
<evidence type="ECO:0000256" key="1">
    <source>
        <dbReference type="ARBA" id="ARBA00000223"/>
    </source>
</evidence>
<dbReference type="AlphaFoldDB" id="A0A2U3K3J9"/>
<dbReference type="Pfam" id="PF05025">
    <property type="entry name" value="RbsD_FucU"/>
    <property type="match status" value="1"/>
</dbReference>
<proteinExistence type="predicted"/>
<gene>
    <name evidence="5" type="ORF">SBA1_1200006</name>
</gene>
<evidence type="ECO:0000256" key="4">
    <source>
        <dbReference type="SAM" id="SignalP"/>
    </source>
</evidence>
<dbReference type="Gene3D" id="3.40.1650.10">
    <property type="entry name" value="RbsD-like domain"/>
    <property type="match status" value="1"/>
</dbReference>
<evidence type="ECO:0000313" key="5">
    <source>
        <dbReference type="EMBL" id="SPF34198.1"/>
    </source>
</evidence>
<dbReference type="SUPFAM" id="SSF102546">
    <property type="entry name" value="RbsD-like"/>
    <property type="match status" value="1"/>
</dbReference>
<dbReference type="GO" id="GO:0005996">
    <property type="term" value="P:monosaccharide metabolic process"/>
    <property type="evidence" value="ECO:0007669"/>
    <property type="project" value="InterPro"/>
</dbReference>
<dbReference type="GO" id="GO:0062193">
    <property type="term" value="F:D-ribose pyranase activity"/>
    <property type="evidence" value="ECO:0007669"/>
    <property type="project" value="UniProtKB-EC"/>
</dbReference>
<dbReference type="EC" id="5.4.99.62" evidence="2"/>
<evidence type="ECO:0000256" key="2">
    <source>
        <dbReference type="ARBA" id="ARBA00012862"/>
    </source>
</evidence>
<sequence>MSILKLKLRVASFLLVLLLSSSLAQTPAGVSSSDWKDIVQNRLSLYGHRNWIVVADSAFPVYAEPGIETIVVNADLPSVLRYVASAISSSRHVRATVFLDQELQFIDEHDYPGVSELRKQIMAPFAKDQISSIPHTEVMTKIGEAGKTFRILFIKTTATIPYTSVYMRLDCGYMSDEVEGRIKTAVSAVGNRQPK</sequence>
<accession>A0A2U3K3J9</accession>
<comment type="catalytic activity">
    <reaction evidence="1">
        <text>beta-D-ribopyranose = beta-D-ribofuranose</text>
        <dbReference type="Rhea" id="RHEA:25432"/>
        <dbReference type="ChEBI" id="CHEBI:27476"/>
        <dbReference type="ChEBI" id="CHEBI:47002"/>
        <dbReference type="EC" id="5.4.99.62"/>
    </reaction>
</comment>
<evidence type="ECO:0000313" key="6">
    <source>
        <dbReference type="Proteomes" id="UP000238701"/>
    </source>
</evidence>
<dbReference type="Proteomes" id="UP000238701">
    <property type="component" value="Unassembled WGS sequence"/>
</dbReference>
<reference evidence="6" key="1">
    <citation type="submission" date="2018-02" db="EMBL/GenBank/DDBJ databases">
        <authorList>
            <person name="Hausmann B."/>
        </authorList>
    </citation>
    <scope>NUCLEOTIDE SEQUENCE [LARGE SCALE GENOMIC DNA]</scope>
    <source>
        <strain evidence="6">Peat soil MAG SbA1</strain>
    </source>
</reference>
<dbReference type="InterPro" id="IPR007721">
    <property type="entry name" value="RbsD_FucU"/>
</dbReference>
<protein>
    <recommendedName>
        <fullName evidence="2">D-ribose pyranase</fullName>
        <ecNumber evidence="2">5.4.99.62</ecNumber>
    </recommendedName>
</protein>
<organism evidence="5 6">
    <name type="scientific">Candidatus Sulfotelmatobacter kueseliae</name>
    <dbReference type="NCBI Taxonomy" id="2042962"/>
    <lineage>
        <taxon>Bacteria</taxon>
        <taxon>Pseudomonadati</taxon>
        <taxon>Acidobacteriota</taxon>
        <taxon>Terriglobia</taxon>
        <taxon>Terriglobales</taxon>
        <taxon>Candidatus Korobacteraceae</taxon>
        <taxon>Candidatus Sulfotelmatobacter</taxon>
    </lineage>
</organism>
<name>A0A2U3K3J9_9BACT</name>
<dbReference type="InterPro" id="IPR023750">
    <property type="entry name" value="RbsD-like_sf"/>
</dbReference>
<keyword evidence="4" id="KW-0732">Signal</keyword>
<feature type="chain" id="PRO_5015737396" description="D-ribose pyranase" evidence="4">
    <location>
        <begin position="25"/>
        <end position="195"/>
    </location>
</feature>